<organism evidence="4 5">
    <name type="scientific">Thermomonospora cellulosilytica</name>
    <dbReference type="NCBI Taxonomy" id="1411118"/>
    <lineage>
        <taxon>Bacteria</taxon>
        <taxon>Bacillati</taxon>
        <taxon>Actinomycetota</taxon>
        <taxon>Actinomycetes</taxon>
        <taxon>Streptosporangiales</taxon>
        <taxon>Thermomonosporaceae</taxon>
        <taxon>Thermomonospora</taxon>
    </lineage>
</organism>
<dbReference type="NCBIfam" id="TIGR00377">
    <property type="entry name" value="ant_ant_sig"/>
    <property type="match status" value="1"/>
</dbReference>
<dbReference type="SUPFAM" id="SSF52091">
    <property type="entry name" value="SpoIIaa-like"/>
    <property type="match status" value="1"/>
</dbReference>
<dbReference type="Proteomes" id="UP000539313">
    <property type="component" value="Unassembled WGS sequence"/>
</dbReference>
<sequence>MSSSEVVVEDIAADMVVVERDRHAVVLLCGEIDCHSGPELRSRLLALAASAHRPLVLDMGGVSFCDGTALRMIAEAERECARRGVRMAVVGLRPFLANLFRAVGFDERLPLCRSLDEALWRLLPPTDEDIHAWLDRTP</sequence>
<dbReference type="InterPro" id="IPR002645">
    <property type="entry name" value="STAS_dom"/>
</dbReference>
<accession>A0A7W3N3D5</accession>
<dbReference type="InterPro" id="IPR003658">
    <property type="entry name" value="Anti-sigma_ant"/>
</dbReference>
<dbReference type="PANTHER" id="PTHR33495">
    <property type="entry name" value="ANTI-SIGMA FACTOR ANTAGONIST TM_1081-RELATED-RELATED"/>
    <property type="match status" value="1"/>
</dbReference>
<feature type="domain" description="STAS" evidence="3">
    <location>
        <begin position="13"/>
        <end position="122"/>
    </location>
</feature>
<evidence type="ECO:0000256" key="1">
    <source>
        <dbReference type="ARBA" id="ARBA00009013"/>
    </source>
</evidence>
<dbReference type="Pfam" id="PF01740">
    <property type="entry name" value="STAS"/>
    <property type="match status" value="1"/>
</dbReference>
<dbReference type="PANTHER" id="PTHR33495:SF2">
    <property type="entry name" value="ANTI-SIGMA FACTOR ANTAGONIST TM_1081-RELATED"/>
    <property type="match status" value="1"/>
</dbReference>
<dbReference type="Gene3D" id="3.30.750.24">
    <property type="entry name" value="STAS domain"/>
    <property type="match status" value="1"/>
</dbReference>
<dbReference type="AlphaFoldDB" id="A0A7W3N3D5"/>
<dbReference type="CDD" id="cd07043">
    <property type="entry name" value="STAS_anti-anti-sigma_factors"/>
    <property type="match status" value="1"/>
</dbReference>
<proteinExistence type="inferred from homology"/>
<evidence type="ECO:0000313" key="5">
    <source>
        <dbReference type="Proteomes" id="UP000539313"/>
    </source>
</evidence>
<dbReference type="EMBL" id="JACJII010000001">
    <property type="protein sequence ID" value="MBA9006775.1"/>
    <property type="molecule type" value="Genomic_DNA"/>
</dbReference>
<reference evidence="4 5" key="1">
    <citation type="submission" date="2020-08" db="EMBL/GenBank/DDBJ databases">
        <title>Sequencing the genomes of 1000 actinobacteria strains.</title>
        <authorList>
            <person name="Klenk H.-P."/>
        </authorList>
    </citation>
    <scope>NUCLEOTIDE SEQUENCE [LARGE SCALE GENOMIC DNA]</scope>
    <source>
        <strain evidence="4 5">DSM 45823</strain>
    </source>
</reference>
<evidence type="ECO:0000313" key="4">
    <source>
        <dbReference type="EMBL" id="MBA9006775.1"/>
    </source>
</evidence>
<evidence type="ECO:0000256" key="2">
    <source>
        <dbReference type="RuleBase" id="RU003749"/>
    </source>
</evidence>
<keyword evidence="5" id="KW-1185">Reference proteome</keyword>
<name>A0A7W3N3D5_9ACTN</name>
<evidence type="ECO:0000259" key="3">
    <source>
        <dbReference type="PROSITE" id="PS50801"/>
    </source>
</evidence>
<dbReference type="InterPro" id="IPR036513">
    <property type="entry name" value="STAS_dom_sf"/>
</dbReference>
<protein>
    <recommendedName>
        <fullName evidence="2">Anti-sigma factor antagonist</fullName>
    </recommendedName>
</protein>
<comment type="caution">
    <text evidence="4">The sequence shown here is derived from an EMBL/GenBank/DDBJ whole genome shotgun (WGS) entry which is preliminary data.</text>
</comment>
<gene>
    <name evidence="4" type="ORF">HNR21_005657</name>
</gene>
<dbReference type="GO" id="GO:0043856">
    <property type="term" value="F:anti-sigma factor antagonist activity"/>
    <property type="evidence" value="ECO:0007669"/>
    <property type="project" value="InterPro"/>
</dbReference>
<dbReference type="PROSITE" id="PS50801">
    <property type="entry name" value="STAS"/>
    <property type="match status" value="1"/>
</dbReference>
<dbReference type="RefSeq" id="WP_119729572.1">
    <property type="nucleotide sequence ID" value="NZ_JACJII010000001.1"/>
</dbReference>
<comment type="similarity">
    <text evidence="1 2">Belongs to the anti-sigma-factor antagonist family.</text>
</comment>